<dbReference type="InterPro" id="IPR001087">
    <property type="entry name" value="GDSL"/>
</dbReference>
<dbReference type="EMBL" id="KZ857516">
    <property type="protein sequence ID" value="RDX41309.1"/>
    <property type="molecule type" value="Genomic_DNA"/>
</dbReference>
<sequence>MSVVVSIGKCWPGLGAVKRLVIFGASYCDVGYDSQSPHPTPENPLGVEFPGITYCEPGKPNFVGHLVRQVNVHRDNTSSVLAYDYAIGGERVDGVRRQVRQQFLPSLAPQPDWAPWTSDHTLFLTWVGINDCAVNTRTPDPASVTQQSIDELFGAQEEAYQAGARNFCFVDVPPTYKFPNRPKSQKAEFTVLTWNAKLGEAARAFAAAHPDATVLIWSSWHLFSRMFNDPESFDFREEDPAKDEGGIFVDGLHPTSAVHAIIAAQILDFLSEVSVAPQAVG</sequence>
<accession>A0A371CLZ7</accession>
<organism evidence="1 2">
    <name type="scientific">Lentinus brumalis</name>
    <dbReference type="NCBI Taxonomy" id="2498619"/>
    <lineage>
        <taxon>Eukaryota</taxon>
        <taxon>Fungi</taxon>
        <taxon>Dikarya</taxon>
        <taxon>Basidiomycota</taxon>
        <taxon>Agaricomycotina</taxon>
        <taxon>Agaricomycetes</taxon>
        <taxon>Polyporales</taxon>
        <taxon>Polyporaceae</taxon>
        <taxon>Lentinus</taxon>
    </lineage>
</organism>
<dbReference type="STRING" id="139420.A0A371CLZ7"/>
<dbReference type="Gene3D" id="3.40.50.1110">
    <property type="entry name" value="SGNH hydrolase"/>
    <property type="match status" value="1"/>
</dbReference>
<dbReference type="OrthoDB" id="1600564at2759"/>
<evidence type="ECO:0000313" key="2">
    <source>
        <dbReference type="Proteomes" id="UP000256964"/>
    </source>
</evidence>
<dbReference type="AlphaFoldDB" id="A0A371CLZ7"/>
<dbReference type="Pfam" id="PF00657">
    <property type="entry name" value="Lipase_GDSL"/>
    <property type="match status" value="1"/>
</dbReference>
<keyword evidence="2" id="KW-1185">Reference proteome</keyword>
<dbReference type="SUPFAM" id="SSF52266">
    <property type="entry name" value="SGNH hydrolase"/>
    <property type="match status" value="1"/>
</dbReference>
<protein>
    <recommendedName>
        <fullName evidence="3">Carbohydrate esterase family 16 protein</fullName>
    </recommendedName>
</protein>
<dbReference type="GO" id="GO:0016788">
    <property type="term" value="F:hydrolase activity, acting on ester bonds"/>
    <property type="evidence" value="ECO:0007669"/>
    <property type="project" value="InterPro"/>
</dbReference>
<proteinExistence type="predicted"/>
<gene>
    <name evidence="1" type="ORF">OH76DRAFT_1423207</name>
</gene>
<dbReference type="Proteomes" id="UP000256964">
    <property type="component" value="Unassembled WGS sequence"/>
</dbReference>
<reference evidence="1 2" key="1">
    <citation type="journal article" date="2018" name="Biotechnol. Biofuels">
        <title>Integrative visual omics of the white-rot fungus Polyporus brumalis exposes the biotechnological potential of its oxidative enzymes for delignifying raw plant biomass.</title>
        <authorList>
            <person name="Miyauchi S."/>
            <person name="Rancon A."/>
            <person name="Drula E."/>
            <person name="Hage H."/>
            <person name="Chaduli D."/>
            <person name="Favel A."/>
            <person name="Grisel S."/>
            <person name="Henrissat B."/>
            <person name="Herpoel-Gimbert I."/>
            <person name="Ruiz-Duenas F.J."/>
            <person name="Chevret D."/>
            <person name="Hainaut M."/>
            <person name="Lin J."/>
            <person name="Wang M."/>
            <person name="Pangilinan J."/>
            <person name="Lipzen A."/>
            <person name="Lesage-Meessen L."/>
            <person name="Navarro D."/>
            <person name="Riley R."/>
            <person name="Grigoriev I.V."/>
            <person name="Zhou S."/>
            <person name="Raouche S."/>
            <person name="Rosso M.N."/>
        </authorList>
    </citation>
    <scope>NUCLEOTIDE SEQUENCE [LARGE SCALE GENOMIC DNA]</scope>
    <source>
        <strain evidence="1 2">BRFM 1820</strain>
    </source>
</reference>
<name>A0A371CLZ7_9APHY</name>
<dbReference type="InterPro" id="IPR036514">
    <property type="entry name" value="SGNH_hydro_sf"/>
</dbReference>
<evidence type="ECO:0008006" key="3">
    <source>
        <dbReference type="Google" id="ProtNLM"/>
    </source>
</evidence>
<evidence type="ECO:0000313" key="1">
    <source>
        <dbReference type="EMBL" id="RDX41309.1"/>
    </source>
</evidence>